<dbReference type="SUPFAM" id="SSF51735">
    <property type="entry name" value="NAD(P)-binding Rossmann-fold domains"/>
    <property type="match status" value="1"/>
</dbReference>
<dbReference type="GO" id="GO:0008667">
    <property type="term" value="F:2,3-dihydro-2,3-dihydroxybenzoate dehydrogenase activity"/>
    <property type="evidence" value="ECO:0007669"/>
    <property type="project" value="UniProtKB-UniRule"/>
</dbReference>
<evidence type="ECO:0000256" key="1">
    <source>
        <dbReference type="ARBA" id="ARBA00006484"/>
    </source>
</evidence>
<dbReference type="GO" id="GO:0016616">
    <property type="term" value="F:oxidoreductase activity, acting on the CH-OH group of donors, NAD or NADP as acceptor"/>
    <property type="evidence" value="ECO:0007669"/>
    <property type="project" value="UniProtKB-ARBA"/>
</dbReference>
<dbReference type="SMART" id="SM00822">
    <property type="entry name" value="PKS_KR"/>
    <property type="match status" value="1"/>
</dbReference>
<name>A0A7W3XVL1_9ACTN</name>
<evidence type="ECO:0000259" key="5">
    <source>
        <dbReference type="SMART" id="SM00822"/>
    </source>
</evidence>
<organism evidence="6 7">
    <name type="scientific">Streptomyces calidiresistens</name>
    <dbReference type="NCBI Taxonomy" id="1485586"/>
    <lineage>
        <taxon>Bacteria</taxon>
        <taxon>Bacillati</taxon>
        <taxon>Actinomycetota</taxon>
        <taxon>Actinomycetes</taxon>
        <taxon>Kitasatosporales</taxon>
        <taxon>Streptomycetaceae</taxon>
        <taxon>Streptomyces</taxon>
    </lineage>
</organism>
<protein>
    <recommendedName>
        <fullName evidence="3">2,3-dihydro-2,3-dihydroxybenzoate dehydrogenase</fullName>
        <ecNumber evidence="3">1.3.1.28</ecNumber>
    </recommendedName>
</protein>
<comment type="similarity">
    <text evidence="1 4">Belongs to the short-chain dehydrogenases/reductases (SDR) family.</text>
</comment>
<feature type="domain" description="Ketoreductase" evidence="5">
    <location>
        <begin position="27"/>
        <end position="208"/>
    </location>
</feature>
<keyword evidence="2 6" id="KW-0560">Oxidoreductase</keyword>
<dbReference type="PANTHER" id="PTHR42760">
    <property type="entry name" value="SHORT-CHAIN DEHYDROGENASES/REDUCTASES FAMILY MEMBER"/>
    <property type="match status" value="1"/>
</dbReference>
<accession>A0A7W3XVL1</accession>
<dbReference type="FunFam" id="3.40.50.720:FF:000084">
    <property type="entry name" value="Short-chain dehydrogenase reductase"/>
    <property type="match status" value="1"/>
</dbReference>
<dbReference type="InterPro" id="IPR057326">
    <property type="entry name" value="KR_dom"/>
</dbReference>
<dbReference type="AlphaFoldDB" id="A0A7W3XVL1"/>
<dbReference type="InterPro" id="IPR003560">
    <property type="entry name" value="DHB_DH"/>
</dbReference>
<dbReference type="EMBL" id="VKHS01000057">
    <property type="protein sequence ID" value="MBB0228832.1"/>
    <property type="molecule type" value="Genomic_DNA"/>
</dbReference>
<evidence type="ECO:0000256" key="4">
    <source>
        <dbReference type="RuleBase" id="RU000363"/>
    </source>
</evidence>
<evidence type="ECO:0000313" key="6">
    <source>
        <dbReference type="EMBL" id="MBB0228832.1"/>
    </source>
</evidence>
<dbReference type="Gene3D" id="3.40.50.720">
    <property type="entry name" value="NAD(P)-binding Rossmann-like Domain"/>
    <property type="match status" value="1"/>
</dbReference>
<dbReference type="PROSITE" id="PS00061">
    <property type="entry name" value="ADH_SHORT"/>
    <property type="match status" value="1"/>
</dbReference>
<dbReference type="InterPro" id="IPR002347">
    <property type="entry name" value="SDR_fam"/>
</dbReference>
<evidence type="ECO:0000256" key="3">
    <source>
        <dbReference type="NCBIfam" id="TIGR04316"/>
    </source>
</evidence>
<dbReference type="PRINTS" id="PR00080">
    <property type="entry name" value="SDRFAMILY"/>
</dbReference>
<reference evidence="7" key="1">
    <citation type="submission" date="2019-10" db="EMBL/GenBank/DDBJ databases">
        <title>Streptomyces sp. nov., a novel actinobacterium isolated from alkaline environment.</title>
        <authorList>
            <person name="Golinska P."/>
        </authorList>
    </citation>
    <scope>NUCLEOTIDE SEQUENCE [LARGE SCALE GENOMIC DNA]</scope>
    <source>
        <strain evidence="7">DSM 42108</strain>
    </source>
</reference>
<proteinExistence type="inferred from homology"/>
<comment type="caution">
    <text evidence="6">The sequence shown here is derived from an EMBL/GenBank/DDBJ whole genome shotgun (WGS) entry which is preliminary data.</text>
</comment>
<dbReference type="InterPro" id="IPR036291">
    <property type="entry name" value="NAD(P)-bd_dom_sf"/>
</dbReference>
<sequence>MTRTPHTTATDPAHPAAGGILPFPPGRTALVTGAAGGIGAAVARALAHAGVGVAALDTEGTALDALVKELRETAGRALALAVDIRSSDLVDRAVERAEEELGPLDYLVNAAGVLRSGPVLGYSDQDWELTFDVNVGGVFHVSRAVTRRMVRRGSGAVVTVASNAARVPRWDMAAYAASKAAATSFTRTLGLELARHGIRCNIVAPGSTETAMLTSLYAGAPDGDSAREAARHSVDGSPATYRVGIPLGRLAQPEDIAHAVLFLLSEQASQITLHDLVVDGGAALGA</sequence>
<dbReference type="PANTHER" id="PTHR42760:SF115">
    <property type="entry name" value="3-OXOACYL-[ACYL-CARRIER-PROTEIN] REDUCTASE FABG"/>
    <property type="match status" value="1"/>
</dbReference>
<dbReference type="Proteomes" id="UP000530234">
    <property type="component" value="Unassembled WGS sequence"/>
</dbReference>
<evidence type="ECO:0000313" key="7">
    <source>
        <dbReference type="Proteomes" id="UP000530234"/>
    </source>
</evidence>
<dbReference type="GO" id="GO:0019290">
    <property type="term" value="P:siderophore biosynthetic process"/>
    <property type="evidence" value="ECO:0007669"/>
    <property type="project" value="InterPro"/>
</dbReference>
<dbReference type="NCBIfam" id="TIGR04316">
    <property type="entry name" value="dhbA_paeA"/>
    <property type="match status" value="1"/>
</dbReference>
<dbReference type="PRINTS" id="PR00081">
    <property type="entry name" value="GDHRDH"/>
</dbReference>
<dbReference type="RefSeq" id="WP_182660738.1">
    <property type="nucleotide sequence ID" value="NZ_VKHS01000057.1"/>
</dbReference>
<evidence type="ECO:0000256" key="2">
    <source>
        <dbReference type="ARBA" id="ARBA00023002"/>
    </source>
</evidence>
<dbReference type="InterPro" id="IPR020904">
    <property type="entry name" value="Sc_DH/Rdtase_CS"/>
</dbReference>
<dbReference type="Pfam" id="PF00106">
    <property type="entry name" value="adh_short"/>
    <property type="match status" value="1"/>
</dbReference>
<dbReference type="EC" id="1.3.1.28" evidence="3"/>
<gene>
    <name evidence="6" type="ORF">FOE67_04710</name>
</gene>
<keyword evidence="7" id="KW-1185">Reference proteome</keyword>